<dbReference type="EMBL" id="CP011390">
    <property type="protein sequence ID" value="ANE51570.1"/>
    <property type="molecule type" value="Genomic_DNA"/>
</dbReference>
<organism evidence="1 2">
    <name type="scientific">Flavisolibacter tropicus</name>
    <dbReference type="NCBI Taxonomy" id="1492898"/>
    <lineage>
        <taxon>Bacteria</taxon>
        <taxon>Pseudomonadati</taxon>
        <taxon>Bacteroidota</taxon>
        <taxon>Chitinophagia</taxon>
        <taxon>Chitinophagales</taxon>
        <taxon>Chitinophagaceae</taxon>
        <taxon>Flavisolibacter</taxon>
    </lineage>
</organism>
<dbReference type="OrthoDB" id="677710at2"/>
<dbReference type="Proteomes" id="UP000077177">
    <property type="component" value="Chromosome"/>
</dbReference>
<dbReference type="RefSeq" id="WP_066405673.1">
    <property type="nucleotide sequence ID" value="NZ_CP011390.1"/>
</dbReference>
<evidence type="ECO:0000313" key="1">
    <source>
        <dbReference type="EMBL" id="ANE51570.1"/>
    </source>
</evidence>
<reference evidence="2" key="1">
    <citation type="submission" date="2015-01" db="EMBL/GenBank/DDBJ databases">
        <title>Flavisolibacter sp./LCS9/ whole genome sequencing.</title>
        <authorList>
            <person name="Kim M.K."/>
            <person name="Srinivasan S."/>
            <person name="Lee J.-J."/>
        </authorList>
    </citation>
    <scope>NUCLEOTIDE SEQUENCE [LARGE SCALE GENOMIC DNA]</scope>
    <source>
        <strain evidence="2">LCS9</strain>
    </source>
</reference>
<dbReference type="KEGG" id="fla:SY85_14720"/>
<gene>
    <name evidence="1" type="ORF">SY85_14720</name>
</gene>
<sequence>MFEADFMQHMMTYGEFKALDKYTQVAVTQEEGTIIGKRIDNDDLLILYQVDHFYVELCYLDDLSEIYAMYHTESDKLLEPYLETIDISELF</sequence>
<protein>
    <submittedName>
        <fullName evidence="1">Uncharacterized protein</fullName>
    </submittedName>
</protein>
<evidence type="ECO:0000313" key="2">
    <source>
        <dbReference type="Proteomes" id="UP000077177"/>
    </source>
</evidence>
<dbReference type="AlphaFoldDB" id="A0A172TX07"/>
<proteinExistence type="predicted"/>
<keyword evidence="2" id="KW-1185">Reference proteome</keyword>
<name>A0A172TX07_9BACT</name>
<reference evidence="1 2" key="2">
    <citation type="journal article" date="2016" name="Int. J. Syst. Evol. Microbiol.">
        <title>Flavisolibacter tropicus sp. nov., isolated from tropical soil.</title>
        <authorList>
            <person name="Lee J.J."/>
            <person name="Kang M.S."/>
            <person name="Kim G.S."/>
            <person name="Lee C.S."/>
            <person name="Lim S."/>
            <person name="Lee J."/>
            <person name="Roh S.H."/>
            <person name="Kang H."/>
            <person name="Ha J.M."/>
            <person name="Bae S."/>
            <person name="Jung H.Y."/>
            <person name="Kim M.K."/>
        </authorList>
    </citation>
    <scope>NUCLEOTIDE SEQUENCE [LARGE SCALE GENOMIC DNA]</scope>
    <source>
        <strain evidence="1 2">LCS9</strain>
    </source>
</reference>
<accession>A0A172TX07</accession>